<protein>
    <submittedName>
        <fullName evidence="1">Uncharacterized protein</fullName>
    </submittedName>
</protein>
<proteinExistence type="predicted"/>
<evidence type="ECO:0000313" key="2">
    <source>
        <dbReference type="Proteomes" id="UP000204584"/>
    </source>
</evidence>
<dbReference type="PROSITE" id="PS51257">
    <property type="entry name" value="PROKAR_LIPOPROTEIN"/>
    <property type="match status" value="1"/>
</dbReference>
<dbReference type="KEGG" id="vg:16606075"/>
<evidence type="ECO:0000313" key="1">
    <source>
        <dbReference type="EMBL" id="AGO84288.1"/>
    </source>
</evidence>
<name>S4VV88_9VIRU</name>
<sequence length="198" mass="21282">MPRPVNLCCGSVRVSAAVLALVACALLAAHGATGTNFGGSPIISYGQRFKIYSVSDDAFCRTDCAQRECIVFCDVAVSNATQATYFVLGGSCGRVVTSSLTRSSLYVFNGDSCASTPWSLHNPYNFRCNRPQCAPDAQRYNVMNVQPASDGWLRGNDTIIHMREAPEGGEALWCDGVNGNMWCLFTGSSYGFKFVVVG</sequence>
<dbReference type="GeneID" id="16606075"/>
<reference evidence="1 2" key="1">
    <citation type="journal article" date="2013" name="Science">
        <title>Pandoraviruses: amoeba viruses with genomes up to 2.5 Mb reaching that of parasitic eukaryotes.</title>
        <authorList>
            <person name="Philippe N."/>
            <person name="Legendre M."/>
            <person name="Doutre G."/>
            <person name="Coute Y."/>
            <person name="Poirot O."/>
            <person name="Lescot M."/>
            <person name="Arslan D."/>
            <person name="Seltzer V."/>
            <person name="Bertaux L."/>
            <person name="Bruley C."/>
            <person name="Garin J."/>
            <person name="Claverie J.M."/>
            <person name="Abergel C."/>
        </authorList>
    </citation>
    <scope>NUCLEOTIDE SEQUENCE [LARGE SCALE GENOMIC DNA]</scope>
</reference>
<dbReference type="Proteomes" id="UP000204584">
    <property type="component" value="Segment"/>
</dbReference>
<dbReference type="RefSeq" id="YP_008437359.1">
    <property type="nucleotide sequence ID" value="NC_022098.1"/>
</dbReference>
<gene>
    <name evidence="1" type="ORF">psal_cds_497</name>
</gene>
<keyword evidence="2" id="KW-1185">Reference proteome</keyword>
<organism evidence="1 2">
    <name type="scientific">Pandoravirus salinus</name>
    <dbReference type="NCBI Taxonomy" id="1349410"/>
    <lineage>
        <taxon>Viruses</taxon>
        <taxon>Pandoravirus</taxon>
    </lineage>
</organism>
<accession>S4VV88</accession>
<dbReference type="EMBL" id="KC977571">
    <property type="protein sequence ID" value="AGO84288.1"/>
    <property type="molecule type" value="Genomic_DNA"/>
</dbReference>